<dbReference type="InterPro" id="IPR013786">
    <property type="entry name" value="AcylCoA_DH/ox_N"/>
</dbReference>
<dbReference type="Pfam" id="PF00441">
    <property type="entry name" value="Acyl-CoA_dh_1"/>
    <property type="match status" value="1"/>
</dbReference>
<proteinExistence type="inferred from homology"/>
<dbReference type="PANTHER" id="PTHR43884">
    <property type="entry name" value="ACYL-COA DEHYDROGENASE"/>
    <property type="match status" value="1"/>
</dbReference>
<comment type="cofactor">
    <cofactor evidence="1">
        <name>FAD</name>
        <dbReference type="ChEBI" id="CHEBI:57692"/>
    </cofactor>
</comment>
<evidence type="ECO:0000256" key="4">
    <source>
        <dbReference type="ARBA" id="ARBA00022827"/>
    </source>
</evidence>
<dbReference type="InterPro" id="IPR037069">
    <property type="entry name" value="AcylCoA_DH/ox_N_sf"/>
</dbReference>
<sequence>MAGDAEVELFVSTTKAFLDREAPLTRVRELHELGIPFERDWWRRGAELGWAALLVPEQLGGGSVSGDGISELAMIAELFGRSAAPGPLLPVSAVAAALAASSTATAHADILDALVAGTCIGAWAVDEPGARFGDAPTTRATTTPAGFRIDGIKDRVEAGSTADVFLVTAHADDGCRQFLVPSDSPGVSVRQLAGVDLVRDYAAVEFDGVEVGSHAAVGTSSETAELVARQTLIVQLLQCAEMVGALDTVFDMTVAWAVDRHSFGRPLASYQALKHRFADMKTHLEACRAIVTQATRDVGARAEAAALSVSAAKAYVGEYSVNILQDCVQLHGGIGVTWEHDLHVFLRRVEVDRALFGSTEEHWERLFALAQAREERQ</sequence>
<dbReference type="Proteomes" id="UP000193622">
    <property type="component" value="Unassembled WGS sequence"/>
</dbReference>
<evidence type="ECO:0000313" key="8">
    <source>
        <dbReference type="EMBL" id="ORV86201.1"/>
    </source>
</evidence>
<evidence type="ECO:0000256" key="2">
    <source>
        <dbReference type="ARBA" id="ARBA00009347"/>
    </source>
</evidence>
<comment type="similarity">
    <text evidence="2">Belongs to the acyl-CoA dehydrogenase family.</text>
</comment>
<dbReference type="AlphaFoldDB" id="A0A1X1WHX1"/>
<feature type="domain" description="Acyl-CoA dehydrogenase/oxidase N-terminal" evidence="7">
    <location>
        <begin position="6"/>
        <end position="117"/>
    </location>
</feature>
<dbReference type="Gene3D" id="1.20.140.10">
    <property type="entry name" value="Butyryl-CoA Dehydrogenase, subunit A, domain 3"/>
    <property type="match status" value="1"/>
</dbReference>
<keyword evidence="3" id="KW-0285">Flavoprotein</keyword>
<evidence type="ECO:0000259" key="7">
    <source>
        <dbReference type="Pfam" id="PF02771"/>
    </source>
</evidence>
<reference evidence="8 9" key="1">
    <citation type="submission" date="2016-01" db="EMBL/GenBank/DDBJ databases">
        <title>The new phylogeny of the genus Mycobacterium.</title>
        <authorList>
            <person name="Tarcisio F."/>
            <person name="Conor M."/>
            <person name="Antonella G."/>
            <person name="Elisabetta G."/>
            <person name="Giulia F.S."/>
            <person name="Sara T."/>
            <person name="Anna F."/>
            <person name="Clotilde B."/>
            <person name="Roberto B."/>
            <person name="Veronica D.S."/>
            <person name="Fabio R."/>
            <person name="Monica P."/>
            <person name="Olivier J."/>
            <person name="Enrico T."/>
            <person name="Nicola S."/>
        </authorList>
    </citation>
    <scope>NUCLEOTIDE SEQUENCE [LARGE SCALE GENOMIC DNA]</scope>
    <source>
        <strain evidence="8 9">DSM 45541</strain>
    </source>
</reference>
<evidence type="ECO:0000256" key="3">
    <source>
        <dbReference type="ARBA" id="ARBA00022630"/>
    </source>
</evidence>
<dbReference type="SUPFAM" id="SSF47203">
    <property type="entry name" value="Acyl-CoA dehydrogenase C-terminal domain-like"/>
    <property type="match status" value="1"/>
</dbReference>
<dbReference type="GO" id="GO:0003995">
    <property type="term" value="F:acyl-CoA dehydrogenase activity"/>
    <property type="evidence" value="ECO:0007669"/>
    <property type="project" value="TreeGrafter"/>
</dbReference>
<dbReference type="Pfam" id="PF02771">
    <property type="entry name" value="Acyl-CoA_dh_N"/>
    <property type="match status" value="1"/>
</dbReference>
<evidence type="ECO:0000256" key="1">
    <source>
        <dbReference type="ARBA" id="ARBA00001974"/>
    </source>
</evidence>
<dbReference type="InterPro" id="IPR009100">
    <property type="entry name" value="AcylCoA_DH/oxidase_NM_dom_sf"/>
</dbReference>
<dbReference type="CDD" id="cd00567">
    <property type="entry name" value="ACAD"/>
    <property type="match status" value="1"/>
</dbReference>
<dbReference type="GO" id="GO:0050660">
    <property type="term" value="F:flavin adenine dinucleotide binding"/>
    <property type="evidence" value="ECO:0007669"/>
    <property type="project" value="InterPro"/>
</dbReference>
<dbReference type="InterPro" id="IPR009075">
    <property type="entry name" value="AcylCo_DH/oxidase_C"/>
</dbReference>
<gene>
    <name evidence="8" type="ORF">AWC12_19150</name>
</gene>
<protein>
    <submittedName>
        <fullName evidence="8">Acyl-CoA dehydrogenase</fullName>
    </submittedName>
</protein>
<feature type="domain" description="Acyl-CoA dehydrogenase/oxidase C-terminal" evidence="6">
    <location>
        <begin position="237"/>
        <end position="365"/>
    </location>
</feature>
<dbReference type="Gene3D" id="2.40.110.10">
    <property type="entry name" value="Butyryl-CoA Dehydrogenase, subunit A, domain 2"/>
    <property type="match status" value="1"/>
</dbReference>
<keyword evidence="5" id="KW-0560">Oxidoreductase</keyword>
<dbReference type="PANTHER" id="PTHR43884:SF20">
    <property type="entry name" value="ACYL-COA DEHYDROGENASE FADE28"/>
    <property type="match status" value="1"/>
</dbReference>
<organism evidence="8 9">
    <name type="scientific">Mycolicibacterium iranicum</name>
    <name type="common">Mycobacterium iranicum</name>
    <dbReference type="NCBI Taxonomy" id="912594"/>
    <lineage>
        <taxon>Bacteria</taxon>
        <taxon>Bacillati</taxon>
        <taxon>Actinomycetota</taxon>
        <taxon>Actinomycetes</taxon>
        <taxon>Mycobacteriales</taxon>
        <taxon>Mycobacteriaceae</taxon>
        <taxon>Mycolicibacterium</taxon>
    </lineage>
</organism>
<accession>A0A1X1WHX1</accession>
<evidence type="ECO:0000256" key="5">
    <source>
        <dbReference type="ARBA" id="ARBA00023002"/>
    </source>
</evidence>
<evidence type="ECO:0000259" key="6">
    <source>
        <dbReference type="Pfam" id="PF00441"/>
    </source>
</evidence>
<dbReference type="InterPro" id="IPR036250">
    <property type="entry name" value="AcylCo_DH-like_C"/>
</dbReference>
<evidence type="ECO:0000313" key="9">
    <source>
        <dbReference type="Proteomes" id="UP000193622"/>
    </source>
</evidence>
<dbReference type="EMBL" id="LQPC01000037">
    <property type="protein sequence ID" value="ORV86201.1"/>
    <property type="molecule type" value="Genomic_DNA"/>
</dbReference>
<comment type="caution">
    <text evidence="8">The sequence shown here is derived from an EMBL/GenBank/DDBJ whole genome shotgun (WGS) entry which is preliminary data.</text>
</comment>
<keyword evidence="4" id="KW-0274">FAD</keyword>
<dbReference type="InterPro" id="IPR046373">
    <property type="entry name" value="Acyl-CoA_Oxase/DH_mid-dom_sf"/>
</dbReference>
<dbReference type="Gene3D" id="1.10.540.10">
    <property type="entry name" value="Acyl-CoA dehydrogenase/oxidase, N-terminal domain"/>
    <property type="match status" value="1"/>
</dbReference>
<dbReference type="SUPFAM" id="SSF56645">
    <property type="entry name" value="Acyl-CoA dehydrogenase NM domain-like"/>
    <property type="match status" value="1"/>
</dbReference>
<name>A0A1X1WHX1_MYCIR</name>